<gene>
    <name evidence="5" type="ORF">SOCEGT47_006440</name>
</gene>
<dbReference type="PROSITE" id="PS51257">
    <property type="entry name" value="PROKAR_LIPOPROTEIN"/>
    <property type="match status" value="1"/>
</dbReference>
<dbReference type="InterPro" id="IPR001064">
    <property type="entry name" value="Beta/gamma_crystallin"/>
</dbReference>
<reference evidence="5 6" key="1">
    <citation type="submission" date="2015-09" db="EMBL/GenBank/DDBJ databases">
        <title>Sorangium comparison.</title>
        <authorList>
            <person name="Zaburannyi N."/>
            <person name="Bunk B."/>
            <person name="Overmann J."/>
            <person name="Mueller R."/>
        </authorList>
    </citation>
    <scope>NUCLEOTIDE SEQUENCE [LARGE SCALE GENOMIC DNA]</scope>
    <source>
        <strain evidence="5 6">So ceGT47</strain>
    </source>
</reference>
<dbReference type="Gene3D" id="2.60.20.10">
    <property type="entry name" value="Crystallins"/>
    <property type="match status" value="2"/>
</dbReference>
<protein>
    <recommendedName>
        <fullName evidence="4">Beta/gamma crystallin 'Greek key' domain-containing protein</fullName>
    </recommendedName>
</protein>
<evidence type="ECO:0000256" key="2">
    <source>
        <dbReference type="ARBA" id="ARBA00022737"/>
    </source>
</evidence>
<dbReference type="AlphaFoldDB" id="A0A4P2PUD1"/>
<dbReference type="EMBL" id="CP012670">
    <property type="protein sequence ID" value="AUX20180.1"/>
    <property type="molecule type" value="Genomic_DNA"/>
</dbReference>
<dbReference type="PROSITE" id="PS50915">
    <property type="entry name" value="CRYSTALLIN_BETA_GAMMA"/>
    <property type="match status" value="1"/>
</dbReference>
<organism evidence="5 6">
    <name type="scientific">Sorangium cellulosum</name>
    <name type="common">Polyangium cellulosum</name>
    <dbReference type="NCBI Taxonomy" id="56"/>
    <lineage>
        <taxon>Bacteria</taxon>
        <taxon>Pseudomonadati</taxon>
        <taxon>Myxococcota</taxon>
        <taxon>Polyangia</taxon>
        <taxon>Polyangiales</taxon>
        <taxon>Polyangiaceae</taxon>
        <taxon>Sorangium</taxon>
    </lineage>
</organism>
<evidence type="ECO:0000259" key="4">
    <source>
        <dbReference type="PROSITE" id="PS50915"/>
    </source>
</evidence>
<sequence>MMKKLGTAFELVVCAGAALGLTACLGADASYEPIEPLGSQSSEILAGGPDDQVVLYDLPGFSGDSQSFGIGRYDIEALAIDNRASSIRVPAGLRVTAFANPEFGPEAHVFTSDVAVLADVGPAVDNFISSLVVAHASDPQLDAVTFYKDADFSGDSFTFGVGANLLFASPWTPWEAQISSVRVPPGFKVTLSTGWITWYDPETLVLTEDADLADHNFDDKTLSFMVERL</sequence>
<feature type="chain" id="PRO_5020803903" description="Beta/gamma crystallin 'Greek key' domain-containing protein" evidence="3">
    <location>
        <begin position="30"/>
        <end position="229"/>
    </location>
</feature>
<comment type="similarity">
    <text evidence="1">Belongs to the beta/gamma-crystallin family.</text>
</comment>
<accession>A0A4P2PUD1</accession>
<name>A0A4P2PUD1_SORCE</name>
<evidence type="ECO:0000313" key="5">
    <source>
        <dbReference type="EMBL" id="AUX20180.1"/>
    </source>
</evidence>
<dbReference type="SUPFAM" id="SSF49695">
    <property type="entry name" value="gamma-Crystallin-like"/>
    <property type="match status" value="1"/>
</dbReference>
<proteinExistence type="inferred from homology"/>
<evidence type="ECO:0000256" key="1">
    <source>
        <dbReference type="ARBA" id="ARBA00009646"/>
    </source>
</evidence>
<keyword evidence="2" id="KW-0677">Repeat</keyword>
<dbReference type="Proteomes" id="UP000295781">
    <property type="component" value="Chromosome"/>
</dbReference>
<feature type="domain" description="Beta/gamma crystallin 'Greek key'" evidence="4">
    <location>
        <begin position="51"/>
        <end position="91"/>
    </location>
</feature>
<dbReference type="InterPro" id="IPR011024">
    <property type="entry name" value="G_crystallin-like"/>
</dbReference>
<evidence type="ECO:0000256" key="3">
    <source>
        <dbReference type="SAM" id="SignalP"/>
    </source>
</evidence>
<feature type="signal peptide" evidence="3">
    <location>
        <begin position="1"/>
        <end position="29"/>
    </location>
</feature>
<keyword evidence="3" id="KW-0732">Signal</keyword>
<evidence type="ECO:0000313" key="6">
    <source>
        <dbReference type="Proteomes" id="UP000295781"/>
    </source>
</evidence>